<evidence type="ECO:0000259" key="4">
    <source>
        <dbReference type="PROSITE" id="PS51000"/>
    </source>
</evidence>
<dbReference type="PROSITE" id="PS51000">
    <property type="entry name" value="HTH_DEOR_2"/>
    <property type="match status" value="1"/>
</dbReference>
<dbReference type="Pfam" id="PF08220">
    <property type="entry name" value="HTH_DeoR"/>
    <property type="match status" value="1"/>
</dbReference>
<dbReference type="SMART" id="SM00420">
    <property type="entry name" value="HTH_DEOR"/>
    <property type="match status" value="1"/>
</dbReference>
<keyword evidence="6" id="KW-1185">Reference proteome</keyword>
<dbReference type="SUPFAM" id="SSF46785">
    <property type="entry name" value="Winged helix' DNA-binding domain"/>
    <property type="match status" value="1"/>
</dbReference>
<keyword evidence="2" id="KW-0804">Transcription</keyword>
<reference evidence="5 6" key="1">
    <citation type="submission" date="2018-10" db="EMBL/GenBank/DDBJ databases">
        <title>Falsibacillus sp. genome draft.</title>
        <authorList>
            <person name="Shi S."/>
        </authorList>
    </citation>
    <scope>NUCLEOTIDE SEQUENCE [LARGE SCALE GENOMIC DNA]</scope>
    <source>
        <strain evidence="5 6">GY 10110</strain>
    </source>
</reference>
<dbReference type="InterPro" id="IPR036388">
    <property type="entry name" value="WH-like_DNA-bd_sf"/>
</dbReference>
<gene>
    <name evidence="5" type="ORF">D9X91_08145</name>
</gene>
<evidence type="ECO:0000313" key="6">
    <source>
        <dbReference type="Proteomes" id="UP000276770"/>
    </source>
</evidence>
<dbReference type="AlphaFoldDB" id="A0A3L7JZP0"/>
<evidence type="ECO:0000259" key="3">
    <source>
        <dbReference type="PROSITE" id="PS50987"/>
    </source>
</evidence>
<evidence type="ECO:0000256" key="2">
    <source>
        <dbReference type="ARBA" id="ARBA00023163"/>
    </source>
</evidence>
<evidence type="ECO:0000256" key="1">
    <source>
        <dbReference type="ARBA" id="ARBA00023015"/>
    </source>
</evidence>
<name>A0A3L7JZP0_9BACI</name>
<dbReference type="Pfam" id="PF00455">
    <property type="entry name" value="DeoRC"/>
    <property type="match status" value="1"/>
</dbReference>
<feature type="domain" description="HTH arsR-type" evidence="3">
    <location>
        <begin position="1"/>
        <end position="95"/>
    </location>
</feature>
<dbReference type="SMART" id="SM01134">
    <property type="entry name" value="DeoRC"/>
    <property type="match status" value="1"/>
</dbReference>
<keyword evidence="1" id="KW-0805">Transcription regulation</keyword>
<protein>
    <submittedName>
        <fullName evidence="5">DeoR/GlpR transcriptional regulator</fullName>
    </submittedName>
</protein>
<dbReference type="GO" id="GO:0003700">
    <property type="term" value="F:DNA-binding transcription factor activity"/>
    <property type="evidence" value="ECO:0007669"/>
    <property type="project" value="InterPro"/>
</dbReference>
<dbReference type="InterPro" id="IPR037171">
    <property type="entry name" value="NagB/RpiA_transferase-like"/>
</dbReference>
<dbReference type="Gene3D" id="1.10.10.10">
    <property type="entry name" value="Winged helix-like DNA-binding domain superfamily/Winged helix DNA-binding domain"/>
    <property type="match status" value="1"/>
</dbReference>
<dbReference type="OrthoDB" id="9798651at2"/>
<dbReference type="EMBL" id="RCVZ01000004">
    <property type="protein sequence ID" value="RLQ96247.1"/>
    <property type="molecule type" value="Genomic_DNA"/>
</dbReference>
<feature type="domain" description="HTH deoR-type" evidence="4">
    <location>
        <begin position="3"/>
        <end position="58"/>
    </location>
</feature>
<dbReference type="InterPro" id="IPR036390">
    <property type="entry name" value="WH_DNA-bd_sf"/>
</dbReference>
<evidence type="ECO:0000313" key="5">
    <source>
        <dbReference type="EMBL" id="RLQ96247.1"/>
    </source>
</evidence>
<dbReference type="PROSITE" id="PS50987">
    <property type="entry name" value="HTH_ARSR_2"/>
    <property type="match status" value="1"/>
</dbReference>
<dbReference type="PANTHER" id="PTHR30363">
    <property type="entry name" value="HTH-TYPE TRANSCRIPTIONAL REGULATOR SRLR-RELATED"/>
    <property type="match status" value="1"/>
</dbReference>
<dbReference type="RefSeq" id="WP_121680100.1">
    <property type="nucleotide sequence ID" value="NZ_RCVZ01000004.1"/>
</dbReference>
<dbReference type="InterPro" id="IPR014036">
    <property type="entry name" value="DeoR-like_C"/>
</dbReference>
<sequence>MFSEERREQILNLLEQSGRVMVKDLAETFQVSIDSIRRDLSILEEKGLLKRTHGGAISNTGVRQAPRPPSERFSEGTIHQNAIAKLAASYIDEHSTIFIGGASIHYVLLKYIPINIEYTVVTNSLEVAYVLREYENIQLFLIAGNVKASGNITDALATEFSRQFTFDLCFATAGALSSNGLSTATPEVAIFHKTIYSRSRTVIALIEHHKFGKDMFSGMFPLNQLDLVITDEETLEKYLKMLGLNGVDVIVAK</sequence>
<dbReference type="InterPro" id="IPR050313">
    <property type="entry name" value="Carb_Metab_HTH_regulators"/>
</dbReference>
<dbReference type="PANTHER" id="PTHR30363:SF51">
    <property type="entry name" value="HTH-TYPE TRANSCRIPTIONAL REPRESSOR GLCR"/>
    <property type="match status" value="1"/>
</dbReference>
<dbReference type="InterPro" id="IPR001034">
    <property type="entry name" value="DeoR_HTH"/>
</dbReference>
<proteinExistence type="predicted"/>
<comment type="caution">
    <text evidence="5">The sequence shown here is derived from an EMBL/GenBank/DDBJ whole genome shotgun (WGS) entry which is preliminary data.</text>
</comment>
<dbReference type="PRINTS" id="PR00037">
    <property type="entry name" value="HTHLACR"/>
</dbReference>
<accession>A0A3L7JZP0</accession>
<dbReference type="InterPro" id="IPR001845">
    <property type="entry name" value="HTH_ArsR_DNA-bd_dom"/>
</dbReference>
<dbReference type="Proteomes" id="UP000276770">
    <property type="component" value="Unassembled WGS sequence"/>
</dbReference>
<organism evidence="5 6">
    <name type="scientific">Falsibacillus albus</name>
    <dbReference type="NCBI Taxonomy" id="2478915"/>
    <lineage>
        <taxon>Bacteria</taxon>
        <taxon>Bacillati</taxon>
        <taxon>Bacillota</taxon>
        <taxon>Bacilli</taxon>
        <taxon>Bacillales</taxon>
        <taxon>Bacillaceae</taxon>
        <taxon>Falsibacillus</taxon>
    </lineage>
</organism>
<dbReference type="SUPFAM" id="SSF100950">
    <property type="entry name" value="NagB/RpiA/CoA transferase-like"/>
    <property type="match status" value="1"/>
</dbReference>